<evidence type="ECO:0000313" key="2">
    <source>
        <dbReference type="EMBL" id="SDE29311.1"/>
    </source>
</evidence>
<feature type="region of interest" description="Disordered" evidence="1">
    <location>
        <begin position="15"/>
        <end position="43"/>
    </location>
</feature>
<feature type="compositionally biased region" description="Low complexity" evidence="1">
    <location>
        <begin position="18"/>
        <end position="32"/>
    </location>
</feature>
<dbReference type="AlphaFoldDB" id="A0A1G7BQ98"/>
<evidence type="ECO:0008006" key="4">
    <source>
        <dbReference type="Google" id="ProtNLM"/>
    </source>
</evidence>
<reference evidence="2 3" key="1">
    <citation type="submission" date="2016-10" db="EMBL/GenBank/DDBJ databases">
        <authorList>
            <person name="de Groot N.N."/>
        </authorList>
    </citation>
    <scope>NUCLEOTIDE SEQUENCE [LARGE SCALE GENOMIC DNA]</scope>
    <source>
        <strain evidence="2 3">CGMCC 4.1859</strain>
    </source>
</reference>
<gene>
    <name evidence="2" type="ORF">SAMN05216260_101208</name>
</gene>
<dbReference type="Proteomes" id="UP000198614">
    <property type="component" value="Unassembled WGS sequence"/>
</dbReference>
<accession>A0A1G7BQ98</accession>
<organism evidence="2 3">
    <name type="scientific">Streptomyces griseoaurantiacus</name>
    <dbReference type="NCBI Taxonomy" id="68213"/>
    <lineage>
        <taxon>Bacteria</taxon>
        <taxon>Bacillati</taxon>
        <taxon>Actinomycetota</taxon>
        <taxon>Actinomycetes</taxon>
        <taxon>Kitasatosporales</taxon>
        <taxon>Streptomycetaceae</taxon>
        <taxon>Streptomyces</taxon>
        <taxon>Streptomyces aurantiacus group</taxon>
    </lineage>
</organism>
<dbReference type="EMBL" id="FNAX01000001">
    <property type="protein sequence ID" value="SDE29311.1"/>
    <property type="molecule type" value="Genomic_DNA"/>
</dbReference>
<dbReference type="OrthoDB" id="4217163at2"/>
<evidence type="ECO:0000313" key="3">
    <source>
        <dbReference type="Proteomes" id="UP000198614"/>
    </source>
</evidence>
<evidence type="ECO:0000256" key="1">
    <source>
        <dbReference type="SAM" id="MobiDB-lite"/>
    </source>
</evidence>
<sequence>MLTLALATAACGGGAGSTGSAHATAPARHPAAKPAPRPETGPVLSRHQLQAAVIDKGDLPGLWIKELGNGEDGTEGVGNGVTRPIGADLTDPAACAPVDGALYGAGRHTPVGSVRRTAEAGKGPATFSLVSYRHGDATRTLDDLRAALRVCTAFREKGVKDARLTGVRPADTPRVCDDTVSFRYTKVLSGSDGKDMRIPSRLTMFRCGSTVAAFLAMTVDGGTASPEVPEDLLRAQAGTLKAAAGGS</sequence>
<name>A0A1G7BQ98_9ACTN</name>
<proteinExistence type="predicted"/>
<protein>
    <recommendedName>
        <fullName evidence="4">PknH-like extracellular domain-containing protein</fullName>
    </recommendedName>
</protein>